<dbReference type="Pfam" id="PF00491">
    <property type="entry name" value="Arginase"/>
    <property type="match status" value="1"/>
</dbReference>
<dbReference type="SUPFAM" id="SSF52768">
    <property type="entry name" value="Arginase/deacetylase"/>
    <property type="match status" value="1"/>
</dbReference>
<evidence type="ECO:0000256" key="8">
    <source>
        <dbReference type="ARBA" id="ARBA00023211"/>
    </source>
</evidence>
<proteinExistence type="inferred from homology"/>
<dbReference type="PROSITE" id="PS01053">
    <property type="entry name" value="ARGINASE_1"/>
    <property type="match status" value="1"/>
</dbReference>
<evidence type="ECO:0000256" key="7">
    <source>
        <dbReference type="ARBA" id="ARBA00022801"/>
    </source>
</evidence>
<dbReference type="CDD" id="cd09989">
    <property type="entry name" value="Arginase"/>
    <property type="match status" value="1"/>
</dbReference>
<evidence type="ECO:0000256" key="3">
    <source>
        <dbReference type="ARBA" id="ARBA00012168"/>
    </source>
</evidence>
<dbReference type="AlphaFoldDB" id="A0A6J4VJ41"/>
<dbReference type="GO" id="GO:0006525">
    <property type="term" value="P:arginine metabolic process"/>
    <property type="evidence" value="ECO:0007669"/>
    <property type="project" value="UniProtKB-KW"/>
</dbReference>
<name>A0A6J4VJ41_9BACT</name>
<dbReference type="InterPro" id="IPR020855">
    <property type="entry name" value="Ureohydrolase_Mn_BS"/>
</dbReference>
<dbReference type="GO" id="GO:0000050">
    <property type="term" value="P:urea cycle"/>
    <property type="evidence" value="ECO:0007669"/>
    <property type="project" value="UniProtKB-UniPathway"/>
</dbReference>
<dbReference type="InterPro" id="IPR023696">
    <property type="entry name" value="Ureohydrolase_dom_sf"/>
</dbReference>
<dbReference type="PANTHER" id="PTHR43782">
    <property type="entry name" value="ARGINASE"/>
    <property type="match status" value="1"/>
</dbReference>
<keyword evidence="6" id="KW-0479">Metal-binding</keyword>
<dbReference type="Gene3D" id="3.40.800.10">
    <property type="entry name" value="Ureohydrolase domain"/>
    <property type="match status" value="1"/>
</dbReference>
<gene>
    <name evidence="12" type="ORF">AVDCRST_MAG49-4402</name>
</gene>
<dbReference type="GO" id="GO:0005737">
    <property type="term" value="C:cytoplasm"/>
    <property type="evidence" value="ECO:0007669"/>
    <property type="project" value="TreeGrafter"/>
</dbReference>
<dbReference type="InterPro" id="IPR006035">
    <property type="entry name" value="Ureohydrolase"/>
</dbReference>
<sequence>MIGEIEAATATGARVEWGGGSRLAEGPVRPIAMPLWLGAERRGAEMGPRLLDDGLRDRWDGSGDEDLARRLAPTVTVPVEVPADAADRLHRRSLEFLGPVAAACDRLAAEVASAVEEGALALVLGGDHALAAGSIAGAAMAARGRLGVLWFDTHPDLNTPATSPSGHIHGMSLAAALGTGVPALVDLGRPGPKVEAADVCLLGVRDIDPGEADLIGERGIWHLTAAAWSERGIVEGLDDALAHLAARGVEAVHVSFDLDVLDPAVLPGTGTAVPGGLTLREAGRVLRRLAAWEGPIRSVDWVELNPELDPGGRSAETAVALLATVLGEPGADVD</sequence>
<keyword evidence="7 11" id="KW-0378">Hydrolase</keyword>
<keyword evidence="5" id="KW-0056">Arginine metabolism</keyword>
<comment type="cofactor">
    <cofactor evidence="1">
        <name>Mn(2+)</name>
        <dbReference type="ChEBI" id="CHEBI:29035"/>
    </cofactor>
</comment>
<comment type="catalytic activity">
    <reaction evidence="9">
        <text>L-arginine + H2O = urea + L-ornithine</text>
        <dbReference type="Rhea" id="RHEA:20569"/>
        <dbReference type="ChEBI" id="CHEBI:15377"/>
        <dbReference type="ChEBI" id="CHEBI:16199"/>
        <dbReference type="ChEBI" id="CHEBI:32682"/>
        <dbReference type="ChEBI" id="CHEBI:46911"/>
        <dbReference type="EC" id="3.5.3.1"/>
    </reaction>
</comment>
<evidence type="ECO:0000256" key="5">
    <source>
        <dbReference type="ARBA" id="ARBA00022503"/>
    </source>
</evidence>
<evidence type="ECO:0000256" key="10">
    <source>
        <dbReference type="PROSITE-ProRule" id="PRU00742"/>
    </source>
</evidence>
<dbReference type="PROSITE" id="PS51409">
    <property type="entry name" value="ARGINASE_2"/>
    <property type="match status" value="1"/>
</dbReference>
<evidence type="ECO:0000313" key="12">
    <source>
        <dbReference type="EMBL" id="CAA9577734.1"/>
    </source>
</evidence>
<dbReference type="PANTHER" id="PTHR43782:SF3">
    <property type="entry name" value="ARGINASE"/>
    <property type="match status" value="1"/>
</dbReference>
<comment type="pathway">
    <text evidence="2">Nitrogen metabolism; urea cycle; L-ornithine and urea from L-arginine: step 1/1.</text>
</comment>
<evidence type="ECO:0000256" key="9">
    <source>
        <dbReference type="ARBA" id="ARBA00047391"/>
    </source>
</evidence>
<organism evidence="12">
    <name type="scientific">uncultured Thermomicrobiales bacterium</name>
    <dbReference type="NCBI Taxonomy" id="1645740"/>
    <lineage>
        <taxon>Bacteria</taxon>
        <taxon>Pseudomonadati</taxon>
        <taxon>Thermomicrobiota</taxon>
        <taxon>Thermomicrobia</taxon>
        <taxon>Thermomicrobiales</taxon>
        <taxon>environmental samples</taxon>
    </lineage>
</organism>
<accession>A0A6J4VJ41</accession>
<dbReference type="EC" id="3.5.3.1" evidence="3"/>
<reference evidence="12" key="1">
    <citation type="submission" date="2020-02" db="EMBL/GenBank/DDBJ databases">
        <authorList>
            <person name="Meier V. D."/>
        </authorList>
    </citation>
    <scope>NUCLEOTIDE SEQUENCE</scope>
    <source>
        <strain evidence="12">AVDCRST_MAG49</strain>
    </source>
</reference>
<evidence type="ECO:0000256" key="2">
    <source>
        <dbReference type="ARBA" id="ARBA00005098"/>
    </source>
</evidence>
<evidence type="ECO:0000256" key="4">
    <source>
        <dbReference type="ARBA" id="ARBA00018123"/>
    </source>
</evidence>
<dbReference type="EMBL" id="CADCWG010000314">
    <property type="protein sequence ID" value="CAA9577734.1"/>
    <property type="molecule type" value="Genomic_DNA"/>
</dbReference>
<comment type="similarity">
    <text evidence="10 11">Belongs to the arginase family.</text>
</comment>
<dbReference type="UniPathway" id="UPA00158">
    <property type="reaction ID" value="UER00270"/>
</dbReference>
<dbReference type="GO" id="GO:0030145">
    <property type="term" value="F:manganese ion binding"/>
    <property type="evidence" value="ECO:0007669"/>
    <property type="project" value="TreeGrafter"/>
</dbReference>
<dbReference type="GO" id="GO:0004053">
    <property type="term" value="F:arginase activity"/>
    <property type="evidence" value="ECO:0007669"/>
    <property type="project" value="UniProtKB-EC"/>
</dbReference>
<keyword evidence="8" id="KW-0464">Manganese</keyword>
<dbReference type="PRINTS" id="PR00116">
    <property type="entry name" value="ARGINASE"/>
</dbReference>
<dbReference type="InterPro" id="IPR014033">
    <property type="entry name" value="Arginase"/>
</dbReference>
<evidence type="ECO:0000256" key="11">
    <source>
        <dbReference type="RuleBase" id="RU003684"/>
    </source>
</evidence>
<evidence type="ECO:0000256" key="1">
    <source>
        <dbReference type="ARBA" id="ARBA00001936"/>
    </source>
</evidence>
<protein>
    <recommendedName>
        <fullName evidence="4">Arginase</fullName>
        <ecNumber evidence="3">3.5.3.1</ecNumber>
    </recommendedName>
</protein>
<evidence type="ECO:0000256" key="6">
    <source>
        <dbReference type="ARBA" id="ARBA00022723"/>
    </source>
</evidence>